<reference evidence="3 4" key="1">
    <citation type="submission" date="2021-01" db="EMBL/GenBank/DDBJ databases">
        <title>Sequencing the genomes of 1000 actinobacteria strains.</title>
        <authorList>
            <person name="Klenk H.-P."/>
        </authorList>
    </citation>
    <scope>NUCLEOTIDE SEQUENCE [LARGE SCALE GENOMIC DNA]</scope>
    <source>
        <strain evidence="3 4">DSM 18662</strain>
    </source>
</reference>
<dbReference type="SUPFAM" id="SSF55347">
    <property type="entry name" value="Glyceraldehyde-3-phosphate dehydrogenase-like, C-terminal domain"/>
    <property type="match status" value="1"/>
</dbReference>
<dbReference type="EMBL" id="JAFBCF010000001">
    <property type="protein sequence ID" value="MBM7797463.1"/>
    <property type="molecule type" value="Genomic_DNA"/>
</dbReference>
<dbReference type="PANTHER" id="PTHR43377:SF1">
    <property type="entry name" value="BILIVERDIN REDUCTASE A"/>
    <property type="match status" value="1"/>
</dbReference>
<dbReference type="Proteomes" id="UP000704762">
    <property type="component" value="Unassembled WGS sequence"/>
</dbReference>
<dbReference type="InterPro" id="IPR051450">
    <property type="entry name" value="Gfo/Idh/MocA_Oxidoreductases"/>
</dbReference>
<evidence type="ECO:0000313" key="3">
    <source>
        <dbReference type="EMBL" id="MBM7797463.1"/>
    </source>
</evidence>
<evidence type="ECO:0000313" key="4">
    <source>
        <dbReference type="Proteomes" id="UP000704762"/>
    </source>
</evidence>
<dbReference type="PANTHER" id="PTHR43377">
    <property type="entry name" value="BILIVERDIN REDUCTASE A"/>
    <property type="match status" value="1"/>
</dbReference>
<protein>
    <submittedName>
        <fullName evidence="3">Dehydrogenase</fullName>
    </submittedName>
</protein>
<dbReference type="Gene3D" id="3.40.50.720">
    <property type="entry name" value="NAD(P)-binding Rossmann-like Domain"/>
    <property type="match status" value="1"/>
</dbReference>
<name>A0ABS2RFJ4_9ACTN</name>
<dbReference type="SUPFAM" id="SSF51735">
    <property type="entry name" value="NAD(P)-binding Rossmann-fold domains"/>
    <property type="match status" value="1"/>
</dbReference>
<dbReference type="InterPro" id="IPR055170">
    <property type="entry name" value="GFO_IDH_MocA-like_dom"/>
</dbReference>
<sequence length="358" mass="37675">MSERAPTGQHGLAGQRQLKVAVLSAAHGHAVGYLRNLHQRDDVEVVLADPDAPVDGGAGLRGARLASELGIDYFDSYQQALDWQPNAVIVCTENTRHRAVAELAIKAGCHVLCEKPLTTTVEDAELLCRAADEAGVTLSVAYPLRQAASFQQLRQAVIDGRLGELVAILGTNNGQLPADRRWFVEPELSGGGAIVDHVVHCADLIDALLGVTPVEVRAVSNRILWPLVDSGVETGGMVSLRYGSGLIATIDCSWSQPAKAATWGGLTLEVIGTKGSVRIDPFAPHVGGYGRDGAEWLAVGTDLDAQMLDDFVHSVRHGTPPAVSAAAGLRTVQVMASALRSAASGGQTVTLGVQPRKD</sequence>
<dbReference type="Gene3D" id="3.30.360.10">
    <property type="entry name" value="Dihydrodipicolinate Reductase, domain 2"/>
    <property type="match status" value="1"/>
</dbReference>
<organism evidence="3 4">
    <name type="scientific">Microlunatus panaciterrae</name>
    <dbReference type="NCBI Taxonomy" id="400768"/>
    <lineage>
        <taxon>Bacteria</taxon>
        <taxon>Bacillati</taxon>
        <taxon>Actinomycetota</taxon>
        <taxon>Actinomycetes</taxon>
        <taxon>Propionibacteriales</taxon>
        <taxon>Propionibacteriaceae</taxon>
        <taxon>Microlunatus</taxon>
    </lineage>
</organism>
<feature type="domain" description="Gfo/Idh/MocA-like oxidoreductase N-terminal" evidence="1">
    <location>
        <begin position="61"/>
        <end position="142"/>
    </location>
</feature>
<evidence type="ECO:0000259" key="2">
    <source>
        <dbReference type="Pfam" id="PF22725"/>
    </source>
</evidence>
<comment type="caution">
    <text evidence="3">The sequence shown here is derived from an EMBL/GenBank/DDBJ whole genome shotgun (WGS) entry which is preliminary data.</text>
</comment>
<dbReference type="RefSeq" id="WP_204916146.1">
    <property type="nucleotide sequence ID" value="NZ_BAAAQP010000011.1"/>
</dbReference>
<dbReference type="Pfam" id="PF01408">
    <property type="entry name" value="GFO_IDH_MocA"/>
    <property type="match status" value="1"/>
</dbReference>
<proteinExistence type="predicted"/>
<dbReference type="Pfam" id="PF22725">
    <property type="entry name" value="GFO_IDH_MocA_C3"/>
    <property type="match status" value="1"/>
</dbReference>
<keyword evidence="4" id="KW-1185">Reference proteome</keyword>
<dbReference type="InterPro" id="IPR036291">
    <property type="entry name" value="NAD(P)-bd_dom_sf"/>
</dbReference>
<gene>
    <name evidence="3" type="ORF">JOE57_000384</name>
</gene>
<evidence type="ECO:0000259" key="1">
    <source>
        <dbReference type="Pfam" id="PF01408"/>
    </source>
</evidence>
<dbReference type="InterPro" id="IPR000683">
    <property type="entry name" value="Gfo/Idh/MocA-like_OxRdtase_N"/>
</dbReference>
<accession>A0ABS2RFJ4</accession>
<feature type="domain" description="GFO/IDH/MocA-like oxidoreductase" evidence="2">
    <location>
        <begin position="150"/>
        <end position="278"/>
    </location>
</feature>